<accession>A0A7J7E0E1</accession>
<keyword evidence="8" id="KW-1185">Reference proteome</keyword>
<keyword evidence="3" id="KW-0221">Differentiation</keyword>
<dbReference type="InterPro" id="IPR039618">
    <property type="entry name" value="CLE9-13"/>
</dbReference>
<dbReference type="AlphaFoldDB" id="A0A7J7E0E1"/>
<feature type="chain" id="PRO_5029559467" description="CLAVATA3/ESR (CLE)-related protein 9-like" evidence="6">
    <location>
        <begin position="24"/>
        <end position="100"/>
    </location>
</feature>
<feature type="compositionally biased region" description="Basic and acidic residues" evidence="5">
    <location>
        <begin position="80"/>
        <end position="90"/>
    </location>
</feature>
<dbReference type="PANTHER" id="PTHR34359">
    <property type="entry name" value="CLAVATA3/ESR (CLE)-RELATED PROTEIN 10"/>
    <property type="match status" value="1"/>
</dbReference>
<comment type="caution">
    <text evidence="7">The sequence shown here is derived from an EMBL/GenBank/DDBJ whole genome shotgun (WGS) entry which is preliminary data.</text>
</comment>
<dbReference type="EMBL" id="JAAARO010000002">
    <property type="protein sequence ID" value="KAF5752068.1"/>
    <property type="molecule type" value="Genomic_DNA"/>
</dbReference>
<evidence type="ECO:0000313" key="7">
    <source>
        <dbReference type="EMBL" id="KAF5752068.1"/>
    </source>
</evidence>
<dbReference type="GO" id="GO:0030154">
    <property type="term" value="P:cell differentiation"/>
    <property type="evidence" value="ECO:0007669"/>
    <property type="project" value="UniProtKB-KW"/>
</dbReference>
<evidence type="ECO:0008006" key="9">
    <source>
        <dbReference type="Google" id="ProtNLM"/>
    </source>
</evidence>
<keyword evidence="2" id="KW-0217">Developmental protein</keyword>
<evidence type="ECO:0000256" key="1">
    <source>
        <dbReference type="ARBA" id="ARBA00005416"/>
    </source>
</evidence>
<proteinExistence type="inferred from homology"/>
<comment type="similarity">
    <text evidence="1">Belongs to the CLV3/ESR signal peptide family.</text>
</comment>
<dbReference type="Proteomes" id="UP000593562">
    <property type="component" value="Unassembled WGS sequence"/>
</dbReference>
<feature type="region of interest" description="Disordered" evidence="5">
    <location>
        <begin position="63"/>
        <end position="100"/>
    </location>
</feature>
<organism evidence="7 8">
    <name type="scientific">Tripterygium wilfordii</name>
    <name type="common">Thunder God vine</name>
    <dbReference type="NCBI Taxonomy" id="458696"/>
    <lineage>
        <taxon>Eukaryota</taxon>
        <taxon>Viridiplantae</taxon>
        <taxon>Streptophyta</taxon>
        <taxon>Embryophyta</taxon>
        <taxon>Tracheophyta</taxon>
        <taxon>Spermatophyta</taxon>
        <taxon>Magnoliopsida</taxon>
        <taxon>eudicotyledons</taxon>
        <taxon>Gunneridae</taxon>
        <taxon>Pentapetalae</taxon>
        <taxon>rosids</taxon>
        <taxon>fabids</taxon>
        <taxon>Celastrales</taxon>
        <taxon>Celastraceae</taxon>
        <taxon>Tripterygium</taxon>
    </lineage>
</organism>
<gene>
    <name evidence="7" type="ORF">HS088_TW02G01088</name>
</gene>
<evidence type="ECO:0000256" key="4">
    <source>
        <dbReference type="ARBA" id="ARBA00023278"/>
    </source>
</evidence>
<protein>
    <recommendedName>
        <fullName evidence="9">CLAVATA3/ESR (CLE)-related protein 9-like</fullName>
    </recommendedName>
</protein>
<keyword evidence="6" id="KW-0732">Signal</keyword>
<evidence type="ECO:0000256" key="3">
    <source>
        <dbReference type="ARBA" id="ARBA00022782"/>
    </source>
</evidence>
<keyword evidence="4" id="KW-0379">Hydroxylation</keyword>
<dbReference type="PANTHER" id="PTHR34359:SF5">
    <property type="entry name" value="CLAVATA3_ESR (CLE)-RELATED PROTEIN 9"/>
    <property type="match status" value="1"/>
</dbReference>
<evidence type="ECO:0000256" key="2">
    <source>
        <dbReference type="ARBA" id="ARBA00022473"/>
    </source>
</evidence>
<sequence>MSFPRILLLVVLFLFFFASPTAPETSYSINQHKYTTTYHRRRRHMHSCHEKMYPRSLCIRFQRINNKHPPPPPPYDGDEIDPRYGVEKRLVPSGPNPLHN</sequence>
<reference evidence="7 8" key="1">
    <citation type="journal article" date="2020" name="Nat. Commun.">
        <title>Genome of Tripterygium wilfordii and identification of cytochrome P450 involved in triptolide biosynthesis.</title>
        <authorList>
            <person name="Tu L."/>
            <person name="Su P."/>
            <person name="Zhang Z."/>
            <person name="Gao L."/>
            <person name="Wang J."/>
            <person name="Hu T."/>
            <person name="Zhou J."/>
            <person name="Zhang Y."/>
            <person name="Zhao Y."/>
            <person name="Liu Y."/>
            <person name="Song Y."/>
            <person name="Tong Y."/>
            <person name="Lu Y."/>
            <person name="Yang J."/>
            <person name="Xu C."/>
            <person name="Jia M."/>
            <person name="Peters R.J."/>
            <person name="Huang L."/>
            <person name="Gao W."/>
        </authorList>
    </citation>
    <scope>NUCLEOTIDE SEQUENCE [LARGE SCALE GENOMIC DNA]</scope>
    <source>
        <strain evidence="8">cv. XIE 37</strain>
        <tissue evidence="7">Leaf</tissue>
    </source>
</reference>
<feature type="signal peptide" evidence="6">
    <location>
        <begin position="1"/>
        <end position="23"/>
    </location>
</feature>
<evidence type="ECO:0000313" key="8">
    <source>
        <dbReference type="Proteomes" id="UP000593562"/>
    </source>
</evidence>
<evidence type="ECO:0000256" key="5">
    <source>
        <dbReference type="SAM" id="MobiDB-lite"/>
    </source>
</evidence>
<dbReference type="InParanoid" id="A0A7J7E0E1"/>
<name>A0A7J7E0E1_TRIWF</name>
<evidence type="ECO:0000256" key="6">
    <source>
        <dbReference type="SAM" id="SignalP"/>
    </source>
</evidence>